<evidence type="ECO:0000313" key="8">
    <source>
        <dbReference type="EMBL" id="KAK6161775.1"/>
    </source>
</evidence>
<name>A0ABR0XRT5_REHGL</name>
<dbReference type="SMART" id="SM00353">
    <property type="entry name" value="HLH"/>
    <property type="match status" value="1"/>
</dbReference>
<feature type="compositionally biased region" description="Polar residues" evidence="6">
    <location>
        <begin position="1"/>
        <end position="19"/>
    </location>
</feature>
<dbReference type="Proteomes" id="UP001318860">
    <property type="component" value="Unassembled WGS sequence"/>
</dbReference>
<keyword evidence="4" id="KW-0804">Transcription</keyword>
<evidence type="ECO:0000259" key="7">
    <source>
        <dbReference type="PROSITE" id="PS50888"/>
    </source>
</evidence>
<dbReference type="CDD" id="cd11448">
    <property type="entry name" value="bHLH_AtFAMA_like"/>
    <property type="match status" value="1"/>
</dbReference>
<evidence type="ECO:0000256" key="5">
    <source>
        <dbReference type="ARBA" id="ARBA00023242"/>
    </source>
</evidence>
<gene>
    <name evidence="8" type="ORF">DH2020_005156</name>
</gene>
<organism evidence="8 9">
    <name type="scientific">Rehmannia glutinosa</name>
    <name type="common">Chinese foxglove</name>
    <dbReference type="NCBI Taxonomy" id="99300"/>
    <lineage>
        <taxon>Eukaryota</taxon>
        <taxon>Viridiplantae</taxon>
        <taxon>Streptophyta</taxon>
        <taxon>Embryophyta</taxon>
        <taxon>Tracheophyta</taxon>
        <taxon>Spermatophyta</taxon>
        <taxon>Magnoliopsida</taxon>
        <taxon>eudicotyledons</taxon>
        <taxon>Gunneridae</taxon>
        <taxon>Pentapetalae</taxon>
        <taxon>asterids</taxon>
        <taxon>lamiids</taxon>
        <taxon>Lamiales</taxon>
        <taxon>Orobanchaceae</taxon>
        <taxon>Rehmannieae</taxon>
        <taxon>Rehmannia</taxon>
    </lineage>
</organism>
<dbReference type="Pfam" id="PF00010">
    <property type="entry name" value="HLH"/>
    <property type="match status" value="1"/>
</dbReference>
<evidence type="ECO:0000256" key="2">
    <source>
        <dbReference type="ARBA" id="ARBA00023015"/>
    </source>
</evidence>
<dbReference type="SUPFAM" id="SSF47459">
    <property type="entry name" value="HLH, helix-loop-helix DNA-binding domain"/>
    <property type="match status" value="1"/>
</dbReference>
<accession>A0ABR0XRT5</accession>
<evidence type="ECO:0000313" key="9">
    <source>
        <dbReference type="Proteomes" id="UP001318860"/>
    </source>
</evidence>
<evidence type="ECO:0000256" key="3">
    <source>
        <dbReference type="ARBA" id="ARBA00023125"/>
    </source>
</evidence>
<protein>
    <recommendedName>
        <fullName evidence="7">BHLH domain-containing protein</fullName>
    </recommendedName>
</protein>
<feature type="compositionally biased region" description="Pro residues" evidence="6">
    <location>
        <begin position="26"/>
        <end position="39"/>
    </location>
</feature>
<keyword evidence="9" id="KW-1185">Reference proteome</keyword>
<comment type="subcellular location">
    <subcellularLocation>
        <location evidence="1">Nucleus</location>
    </subcellularLocation>
</comment>
<dbReference type="InterPro" id="IPR011598">
    <property type="entry name" value="bHLH_dom"/>
</dbReference>
<evidence type="ECO:0000256" key="1">
    <source>
        <dbReference type="ARBA" id="ARBA00004123"/>
    </source>
</evidence>
<dbReference type="InterPro" id="IPR036638">
    <property type="entry name" value="HLH_DNA-bd_sf"/>
</dbReference>
<keyword evidence="3" id="KW-0238">DNA-binding</keyword>
<keyword evidence="5" id="KW-0539">Nucleus</keyword>
<dbReference type="PANTHER" id="PTHR46684">
    <property type="entry name" value="TRANSCRIPTION FACTOR FAMA"/>
    <property type="match status" value="1"/>
</dbReference>
<dbReference type="InterPro" id="IPR044283">
    <property type="entry name" value="FAMA/SPEECHLESS/MUTE-like"/>
</dbReference>
<proteinExistence type="predicted"/>
<dbReference type="Gene3D" id="4.10.280.10">
    <property type="entry name" value="Helix-loop-helix DNA-binding domain"/>
    <property type="match status" value="1"/>
</dbReference>
<sequence>MKPHNIGSTSADPDNNNQIVDYMLNNPPPQDYNQQPPPLSSSFYGSNSFDKLSFADVMQFADFGPKLALNQTKTAEEENGSIRLLPQVPVLNDHQNQELEDKGVLGGGDHNETRVHHEENTSVQLRFLGENLEKSTNLPEGNKSKRKRPRSIKTSEEVESQRMTHIAVERNRRKQMNEHLRVLRSLMPSSYVQRGDQASIIGGAIEFVRELEQLLQCLESQKATTLWRWAEGDRRSIRDVEVKLLGFDALIKILSRRRPGQLIKTIAALEDMQLTILHTNITTIEQTVLYSFNVKIGGETRFTAEDMANTVQQILSFIHASSALLHIIWPYTRPAHGGRICLSVVQANIGRIYLGDVHEGLIGE</sequence>
<feature type="region of interest" description="Disordered" evidence="6">
    <location>
        <begin position="127"/>
        <end position="161"/>
    </location>
</feature>
<evidence type="ECO:0000256" key="4">
    <source>
        <dbReference type="ARBA" id="ARBA00023163"/>
    </source>
</evidence>
<feature type="region of interest" description="Disordered" evidence="6">
    <location>
        <begin position="1"/>
        <end position="39"/>
    </location>
</feature>
<dbReference type="Pfam" id="PF22754">
    <property type="entry name" value="bHLH-TF_ACT-like_plant"/>
    <property type="match status" value="1"/>
</dbReference>
<keyword evidence="2" id="KW-0805">Transcription regulation</keyword>
<reference evidence="8 9" key="1">
    <citation type="journal article" date="2021" name="Comput. Struct. Biotechnol. J.">
        <title>De novo genome assembly of the potent medicinal plant Rehmannia glutinosa using nanopore technology.</title>
        <authorList>
            <person name="Ma L."/>
            <person name="Dong C."/>
            <person name="Song C."/>
            <person name="Wang X."/>
            <person name="Zheng X."/>
            <person name="Niu Y."/>
            <person name="Chen S."/>
            <person name="Feng W."/>
        </authorList>
    </citation>
    <scope>NUCLEOTIDE SEQUENCE [LARGE SCALE GENOMIC DNA]</scope>
    <source>
        <strain evidence="8">DH-2019</strain>
    </source>
</reference>
<feature type="domain" description="BHLH" evidence="7">
    <location>
        <begin position="160"/>
        <end position="211"/>
    </location>
</feature>
<dbReference type="PROSITE" id="PS50888">
    <property type="entry name" value="BHLH"/>
    <property type="match status" value="1"/>
</dbReference>
<evidence type="ECO:0000256" key="6">
    <source>
        <dbReference type="SAM" id="MobiDB-lite"/>
    </source>
</evidence>
<dbReference type="EMBL" id="JABTTQ020000003">
    <property type="protein sequence ID" value="KAK6161775.1"/>
    <property type="molecule type" value="Genomic_DNA"/>
</dbReference>
<dbReference type="PANTHER" id="PTHR46684:SF6">
    <property type="entry name" value="TRANSCRIPTION FACTOR FAMA"/>
    <property type="match status" value="1"/>
</dbReference>
<comment type="caution">
    <text evidence="8">The sequence shown here is derived from an EMBL/GenBank/DDBJ whole genome shotgun (WGS) entry which is preliminary data.</text>
</comment>
<dbReference type="InterPro" id="IPR054502">
    <property type="entry name" value="bHLH-TF_ACT-like_plant"/>
</dbReference>